<dbReference type="InterPro" id="IPR029903">
    <property type="entry name" value="RmlD-like-bd"/>
</dbReference>
<comment type="catalytic activity">
    <reaction evidence="5 6">
        <text>dTDP-beta-L-rhamnose + NADP(+) = dTDP-4-dehydro-beta-L-rhamnose + NADPH + H(+)</text>
        <dbReference type="Rhea" id="RHEA:21796"/>
        <dbReference type="ChEBI" id="CHEBI:15378"/>
        <dbReference type="ChEBI" id="CHEBI:57510"/>
        <dbReference type="ChEBI" id="CHEBI:57783"/>
        <dbReference type="ChEBI" id="CHEBI:58349"/>
        <dbReference type="ChEBI" id="CHEBI:62830"/>
        <dbReference type="EC" id="1.1.1.133"/>
    </reaction>
</comment>
<evidence type="ECO:0000256" key="6">
    <source>
        <dbReference type="RuleBase" id="RU364082"/>
    </source>
</evidence>
<comment type="function">
    <text evidence="6">Catalyzes the reduction of dTDP-6-deoxy-L-lyxo-4-hexulose to yield dTDP-L-rhamnose.</text>
</comment>
<evidence type="ECO:0000313" key="9">
    <source>
        <dbReference type="Proteomes" id="UP000196573"/>
    </source>
</evidence>
<dbReference type="GO" id="GO:0008831">
    <property type="term" value="F:dTDP-4-dehydrorhamnose reductase activity"/>
    <property type="evidence" value="ECO:0007669"/>
    <property type="project" value="UniProtKB-EC"/>
</dbReference>
<evidence type="ECO:0000256" key="5">
    <source>
        <dbReference type="ARBA" id="ARBA00048200"/>
    </source>
</evidence>
<name>A0A1X7AGR6_9GAMM</name>
<comment type="pathway">
    <text evidence="1 6">Carbohydrate biosynthesis; dTDP-L-rhamnose biosynthesis.</text>
</comment>
<dbReference type="CDD" id="cd05254">
    <property type="entry name" value="dTDP_HR_like_SDR_e"/>
    <property type="match status" value="1"/>
</dbReference>
<dbReference type="Pfam" id="PF04321">
    <property type="entry name" value="RmlD_sub_bind"/>
    <property type="match status" value="1"/>
</dbReference>
<dbReference type="InterPro" id="IPR036291">
    <property type="entry name" value="NAD(P)-bd_dom_sf"/>
</dbReference>
<keyword evidence="6 8" id="KW-0560">Oxidoreductase</keyword>
<keyword evidence="9" id="KW-1185">Reference proteome</keyword>
<dbReference type="Gene3D" id="3.90.25.10">
    <property type="entry name" value="UDP-galactose 4-epimerase, domain 1"/>
    <property type="match status" value="1"/>
</dbReference>
<comment type="similarity">
    <text evidence="2 6">Belongs to the dTDP-4-dehydrorhamnose reductase family.</text>
</comment>
<dbReference type="GO" id="GO:0019305">
    <property type="term" value="P:dTDP-rhamnose biosynthetic process"/>
    <property type="evidence" value="ECO:0007669"/>
    <property type="project" value="UniProtKB-UniPathway"/>
</dbReference>
<dbReference type="UniPathway" id="UPA00281"/>
<proteinExistence type="inferred from homology"/>
<evidence type="ECO:0000256" key="4">
    <source>
        <dbReference type="ARBA" id="ARBA00017099"/>
    </source>
</evidence>
<evidence type="ECO:0000256" key="1">
    <source>
        <dbReference type="ARBA" id="ARBA00004781"/>
    </source>
</evidence>
<evidence type="ECO:0000313" key="8">
    <source>
        <dbReference type="EMBL" id="SMA40577.1"/>
    </source>
</evidence>
<dbReference type="AlphaFoldDB" id="A0A1X7AGR6"/>
<accession>A0A1X7AGR6</accession>
<comment type="cofactor">
    <cofactor evidence="6">
        <name>Mg(2+)</name>
        <dbReference type="ChEBI" id="CHEBI:18420"/>
    </cofactor>
    <text evidence="6">Binds 1 Mg(2+) ion per monomer.</text>
</comment>
<protein>
    <recommendedName>
        <fullName evidence="4 6">dTDP-4-dehydrorhamnose reductase</fullName>
        <ecNumber evidence="3 6">1.1.1.133</ecNumber>
    </recommendedName>
</protein>
<dbReference type="SUPFAM" id="SSF51735">
    <property type="entry name" value="NAD(P)-binding Rossmann-fold domains"/>
    <property type="match status" value="1"/>
</dbReference>
<evidence type="ECO:0000256" key="3">
    <source>
        <dbReference type="ARBA" id="ARBA00012929"/>
    </source>
</evidence>
<dbReference type="PANTHER" id="PTHR10491">
    <property type="entry name" value="DTDP-4-DEHYDRORHAMNOSE REDUCTASE"/>
    <property type="match status" value="1"/>
</dbReference>
<dbReference type="GO" id="GO:0009243">
    <property type="term" value="P:O antigen biosynthetic process"/>
    <property type="evidence" value="ECO:0007669"/>
    <property type="project" value="UniProtKB-UniPathway"/>
</dbReference>
<keyword evidence="6" id="KW-0521">NADP</keyword>
<evidence type="ECO:0000256" key="2">
    <source>
        <dbReference type="ARBA" id="ARBA00010944"/>
    </source>
</evidence>
<organism evidence="8 9">
    <name type="scientific">Parendozoicomonas haliclonae</name>
    <dbReference type="NCBI Taxonomy" id="1960125"/>
    <lineage>
        <taxon>Bacteria</taxon>
        <taxon>Pseudomonadati</taxon>
        <taxon>Pseudomonadota</taxon>
        <taxon>Gammaproteobacteria</taxon>
        <taxon>Oceanospirillales</taxon>
        <taxon>Endozoicomonadaceae</taxon>
        <taxon>Parendozoicomonas</taxon>
    </lineage>
</organism>
<dbReference type="EMBL" id="FWPT01000002">
    <property type="protein sequence ID" value="SMA40577.1"/>
    <property type="molecule type" value="Genomic_DNA"/>
</dbReference>
<dbReference type="GO" id="GO:0005829">
    <property type="term" value="C:cytosol"/>
    <property type="evidence" value="ECO:0007669"/>
    <property type="project" value="TreeGrafter"/>
</dbReference>
<sequence length="294" mass="33176">MEVLVIGGSGQIGRELCHLLEEAGISFMAPDREEFDLENHKNVSRQIKKWHPDIVINTAGYRDAGHATNEPSRCFSINRDAVSNLARACALQNSALIQISSWRVFDGKKKEAYSEKDTPNPESVLGNAFWQGEQQIHQHCPKHIILRLSWIISEKGHNRVTRLLKSFEEEKLAGTCPNHKGCPTTAIDVARVLLGITQQISCGIDVWGTYHYNASETIDEYSLAEIVLAEASQYRDIQIETLPVDEKEDQLVINASLDGTKLKHTFGIKPRPWRSALAQLVRNYYQKDEQEEAV</sequence>
<dbReference type="Gene3D" id="3.40.50.720">
    <property type="entry name" value="NAD(P)-binding Rossmann-like Domain"/>
    <property type="match status" value="1"/>
</dbReference>
<reference evidence="8 9" key="1">
    <citation type="submission" date="2017-03" db="EMBL/GenBank/DDBJ databases">
        <authorList>
            <person name="Afonso C.L."/>
            <person name="Miller P.J."/>
            <person name="Scott M.A."/>
            <person name="Spackman E."/>
            <person name="Goraichik I."/>
            <person name="Dimitrov K.M."/>
            <person name="Suarez D.L."/>
            <person name="Swayne D.E."/>
        </authorList>
    </citation>
    <scope>NUCLEOTIDE SEQUENCE [LARGE SCALE GENOMIC DNA]</scope>
    <source>
        <strain evidence="8">SB41UT1</strain>
    </source>
</reference>
<dbReference type="EC" id="1.1.1.133" evidence="3 6"/>
<dbReference type="Proteomes" id="UP000196573">
    <property type="component" value="Unassembled WGS sequence"/>
</dbReference>
<dbReference type="UniPathway" id="UPA00124"/>
<evidence type="ECO:0000259" key="7">
    <source>
        <dbReference type="Pfam" id="PF04321"/>
    </source>
</evidence>
<dbReference type="OrthoDB" id="9803892at2"/>
<dbReference type="RefSeq" id="WP_087107869.1">
    <property type="nucleotide sequence ID" value="NZ_CBCSCN010000001.1"/>
</dbReference>
<feature type="domain" description="RmlD-like substrate binding" evidence="7">
    <location>
        <begin position="1"/>
        <end position="284"/>
    </location>
</feature>
<dbReference type="PANTHER" id="PTHR10491:SF4">
    <property type="entry name" value="METHIONINE ADENOSYLTRANSFERASE 2 SUBUNIT BETA"/>
    <property type="match status" value="1"/>
</dbReference>
<gene>
    <name evidence="8" type="primary">rmlD_1</name>
    <name evidence="8" type="ORF">EHSB41UT_01205</name>
</gene>
<dbReference type="InterPro" id="IPR005913">
    <property type="entry name" value="dTDP_dehydrorham_reduct"/>
</dbReference>